<sequence>MPSDRGAAIITKATHDDKKFIIIDEGKDGFHQEHLAAHGYLEISGDWNERKLNIVVRNNDTIGLHIKVPSPVVIGPLSAARQSGPQVPSPVIIGPLSAARQSGAPDMPATLLVLDETIHTMDDDFSEITVTNGFKASVGAAMDVDPGVTATMNVEIRAKVVTETSFETLKEAIKENLNQEEVNHLNENHTGYGAAAGWLAGAFGIAFGVGGYNHNKNQERKYDANSSKFTKRMASTVKNLAESEVVIKGTATVTNNLPRRVSARFYIEFTSVKFGNKVSYFASTNGTAANEKTKEPLDTKEKKINILNEM</sequence>
<dbReference type="Proteomes" id="UP000613740">
    <property type="component" value="Unassembled WGS sequence"/>
</dbReference>
<gene>
    <name evidence="1" type="ORF">HYH02_001478</name>
</gene>
<keyword evidence="2" id="KW-1185">Reference proteome</keyword>
<dbReference type="EMBL" id="JAEHOD010000002">
    <property type="protein sequence ID" value="KAG2454459.1"/>
    <property type="molecule type" value="Genomic_DNA"/>
</dbReference>
<comment type="caution">
    <text evidence="1">The sequence shown here is derived from an EMBL/GenBank/DDBJ whole genome shotgun (WGS) entry which is preliminary data.</text>
</comment>
<reference evidence="1" key="1">
    <citation type="journal article" date="2020" name="bioRxiv">
        <title>Comparative genomics of Chlamydomonas.</title>
        <authorList>
            <person name="Craig R.J."/>
            <person name="Hasan A.R."/>
            <person name="Ness R.W."/>
            <person name="Keightley P.D."/>
        </authorList>
    </citation>
    <scope>NUCLEOTIDE SEQUENCE</scope>
    <source>
        <strain evidence="1">CCAP 11/173</strain>
    </source>
</reference>
<dbReference type="AlphaFoldDB" id="A0A835WW11"/>
<organism evidence="1 2">
    <name type="scientific">Chlamydomonas schloesseri</name>
    <dbReference type="NCBI Taxonomy" id="2026947"/>
    <lineage>
        <taxon>Eukaryota</taxon>
        <taxon>Viridiplantae</taxon>
        <taxon>Chlorophyta</taxon>
        <taxon>core chlorophytes</taxon>
        <taxon>Chlorophyceae</taxon>
        <taxon>CS clade</taxon>
        <taxon>Chlamydomonadales</taxon>
        <taxon>Chlamydomonadaceae</taxon>
        <taxon>Chlamydomonas</taxon>
    </lineage>
</organism>
<evidence type="ECO:0000313" key="2">
    <source>
        <dbReference type="Proteomes" id="UP000613740"/>
    </source>
</evidence>
<evidence type="ECO:0000313" key="1">
    <source>
        <dbReference type="EMBL" id="KAG2454459.1"/>
    </source>
</evidence>
<proteinExistence type="predicted"/>
<protein>
    <submittedName>
        <fullName evidence="1">Uncharacterized protein</fullName>
    </submittedName>
</protein>
<accession>A0A835WW11</accession>
<name>A0A835WW11_9CHLO</name>